<sequence>MKTEETDTISELSFKDYKYLEICVALAEDALNAGDEPFGSILVNAKNEIIATARNKVNAENVLSHPEIELAYWALENLSTEERKSTTMYTTGEHCPMCAAAHGWAEIGPLVYLSSAEQLGEWLQEFGANEAPIHFVASREIIKHIDIKGPGSGVVLEAIKALHKRYNCE</sequence>
<reference evidence="2 3" key="1">
    <citation type="submission" date="2019-08" db="EMBL/GenBank/DDBJ databases">
        <title>Genomes of Antarctic Bizionia species.</title>
        <authorList>
            <person name="Bowman J.P."/>
        </authorList>
    </citation>
    <scope>NUCLEOTIDE SEQUENCE [LARGE SCALE GENOMIC DNA]</scope>
    <source>
        <strain evidence="2 3">IC164</strain>
    </source>
</reference>
<dbReference type="CDD" id="cd01285">
    <property type="entry name" value="nucleoside_deaminase"/>
    <property type="match status" value="1"/>
</dbReference>
<dbReference type="InterPro" id="IPR002125">
    <property type="entry name" value="CMP_dCMP_dom"/>
</dbReference>
<dbReference type="PROSITE" id="PS51747">
    <property type="entry name" value="CYT_DCMP_DEAMINASES_2"/>
    <property type="match status" value="1"/>
</dbReference>
<dbReference type="SUPFAM" id="SSF53927">
    <property type="entry name" value="Cytidine deaminase-like"/>
    <property type="match status" value="1"/>
</dbReference>
<dbReference type="EMBL" id="VSKN01000006">
    <property type="protein sequence ID" value="TYC14119.1"/>
    <property type="molecule type" value="Genomic_DNA"/>
</dbReference>
<organism evidence="2 3">
    <name type="scientific">Bizionia gelidisalsuginis</name>
    <dbReference type="NCBI Taxonomy" id="291188"/>
    <lineage>
        <taxon>Bacteria</taxon>
        <taxon>Pseudomonadati</taxon>
        <taxon>Bacteroidota</taxon>
        <taxon>Flavobacteriia</taxon>
        <taxon>Flavobacteriales</taxon>
        <taxon>Flavobacteriaceae</taxon>
        <taxon>Bizionia</taxon>
    </lineage>
</organism>
<dbReference type="PANTHER" id="PTHR11079:SF179">
    <property type="entry name" value="TRNA(ADENINE(34)) DEAMINASE, CHLOROPLASTIC"/>
    <property type="match status" value="1"/>
</dbReference>
<dbReference type="RefSeq" id="WP_148380759.1">
    <property type="nucleotide sequence ID" value="NZ_VSKN01000006.1"/>
</dbReference>
<dbReference type="Pfam" id="PF00383">
    <property type="entry name" value="dCMP_cyt_deam_1"/>
    <property type="match status" value="1"/>
</dbReference>
<dbReference type="InterPro" id="IPR016193">
    <property type="entry name" value="Cytidine_deaminase-like"/>
</dbReference>
<gene>
    <name evidence="2" type="ORF">ES677_06140</name>
</gene>
<evidence type="ECO:0000313" key="2">
    <source>
        <dbReference type="EMBL" id="TYC14119.1"/>
    </source>
</evidence>
<evidence type="ECO:0000259" key="1">
    <source>
        <dbReference type="PROSITE" id="PS51747"/>
    </source>
</evidence>
<dbReference type="Gene3D" id="3.40.140.10">
    <property type="entry name" value="Cytidine Deaminase, domain 2"/>
    <property type="match status" value="1"/>
</dbReference>
<dbReference type="PANTHER" id="PTHR11079">
    <property type="entry name" value="CYTOSINE DEAMINASE FAMILY MEMBER"/>
    <property type="match status" value="1"/>
</dbReference>
<dbReference type="Proteomes" id="UP000323621">
    <property type="component" value="Unassembled WGS sequence"/>
</dbReference>
<name>A0ABY3MBD3_9FLAO</name>
<keyword evidence="3" id="KW-1185">Reference proteome</keyword>
<protein>
    <submittedName>
        <fullName evidence="2">Nucleoside deaminase</fullName>
    </submittedName>
</protein>
<accession>A0ABY3MBD3</accession>
<comment type="caution">
    <text evidence="2">The sequence shown here is derived from an EMBL/GenBank/DDBJ whole genome shotgun (WGS) entry which is preliminary data.</text>
</comment>
<feature type="domain" description="CMP/dCMP-type deaminase" evidence="1">
    <location>
        <begin position="14"/>
        <end position="130"/>
    </location>
</feature>
<evidence type="ECO:0000313" key="3">
    <source>
        <dbReference type="Proteomes" id="UP000323621"/>
    </source>
</evidence>
<proteinExistence type="predicted"/>